<keyword evidence="2" id="KW-0808">Transferase</keyword>
<dbReference type="GO" id="GO:0016747">
    <property type="term" value="F:acyltransferase activity, transferring groups other than amino-acyl groups"/>
    <property type="evidence" value="ECO:0007669"/>
    <property type="project" value="InterPro"/>
</dbReference>
<evidence type="ECO:0000313" key="3">
    <source>
        <dbReference type="Proteomes" id="UP000194632"/>
    </source>
</evidence>
<dbReference type="AlphaFoldDB" id="A0A2C9ZIT0"/>
<dbReference type="OrthoDB" id="9775595at2"/>
<keyword evidence="3" id="KW-1185">Reference proteome</keyword>
<dbReference type="InterPro" id="IPR016181">
    <property type="entry name" value="Acyl_CoA_acyltransferase"/>
</dbReference>
<dbReference type="CDD" id="cd04301">
    <property type="entry name" value="NAT_SF"/>
    <property type="match status" value="1"/>
</dbReference>
<sequence length="327" mass="34816">MSGAVVGDRVVVRYRLGDATPADWRGDPAAARSDVTGILLDDAGPLRIRRDDAELSIPLAAVTSVRLLSAKPVRNSEIRSLEGAAAAAWPGVDTEWLDGWFLRAGHGFSRRANSAVPLGRHARPDASTLRRIGEWYADRDLPALLALPERLIPPTAVVGDPGVEVQMLTADLAALHARVGERTSRPVRLETAPDAGWLRAYSTGRASRQPDAATGVVTAGDGPLTFATIGDATAIGRGSVTEAPDGRRWLGLTALWTEPSARGNGLSSDVVAALTAWGVRQGADAVYLQVESDNRVAGSWYRRLGFGLHHTYRYLTPDLPATPGSVR</sequence>
<name>A0A2C9ZIT0_9ACTN</name>
<comment type="caution">
    <text evidence="2">The sequence shown here is derived from an EMBL/GenBank/DDBJ whole genome shotgun (WGS) entry which is preliminary data.</text>
</comment>
<dbReference type="Proteomes" id="UP000194632">
    <property type="component" value="Unassembled WGS sequence"/>
</dbReference>
<dbReference type="InterPro" id="IPR056935">
    <property type="entry name" value="Rv0428c-like_C"/>
</dbReference>
<evidence type="ECO:0000313" key="2">
    <source>
        <dbReference type="EMBL" id="OUC77761.1"/>
    </source>
</evidence>
<gene>
    <name evidence="2" type="ORF">CA982_15995</name>
</gene>
<feature type="domain" description="N-acetyltransferase" evidence="1">
    <location>
        <begin position="187"/>
        <end position="327"/>
    </location>
</feature>
<dbReference type="SUPFAM" id="SSF55729">
    <property type="entry name" value="Acyl-CoA N-acyltransferases (Nat)"/>
    <property type="match status" value="1"/>
</dbReference>
<dbReference type="Pfam" id="PF24553">
    <property type="entry name" value="Rv0428c_C"/>
    <property type="match status" value="1"/>
</dbReference>
<evidence type="ECO:0000259" key="1">
    <source>
        <dbReference type="PROSITE" id="PS51186"/>
    </source>
</evidence>
<dbReference type="InterPro" id="IPR000182">
    <property type="entry name" value="GNAT_dom"/>
</dbReference>
<dbReference type="EMBL" id="NGFO01000018">
    <property type="protein sequence ID" value="OUC77761.1"/>
    <property type="molecule type" value="Genomic_DNA"/>
</dbReference>
<organism evidence="2 3">
    <name type="scientific">Gordonia lacunae</name>
    <dbReference type="NCBI Taxonomy" id="417102"/>
    <lineage>
        <taxon>Bacteria</taxon>
        <taxon>Bacillati</taxon>
        <taxon>Actinomycetota</taxon>
        <taxon>Actinomycetes</taxon>
        <taxon>Mycobacteriales</taxon>
        <taxon>Gordoniaceae</taxon>
        <taxon>Gordonia</taxon>
    </lineage>
</organism>
<accession>A0A2C9ZIT0</accession>
<dbReference type="Gene3D" id="3.40.630.30">
    <property type="match status" value="1"/>
</dbReference>
<dbReference type="PROSITE" id="PS51186">
    <property type="entry name" value="GNAT"/>
    <property type="match status" value="1"/>
</dbReference>
<dbReference type="RefSeq" id="WP_086536308.1">
    <property type="nucleotide sequence ID" value="NZ_NGFO01000018.1"/>
</dbReference>
<proteinExistence type="predicted"/>
<protein>
    <submittedName>
        <fullName evidence="2">GNAT family N-acetyltransferase</fullName>
    </submittedName>
</protein>
<reference evidence="2 3" key="1">
    <citation type="submission" date="2017-05" db="EMBL/GenBank/DDBJ databases">
        <title>Biotechnological potential of actinobacteria isolated from South African environments.</title>
        <authorList>
            <person name="Le Roes-Hill M."/>
            <person name="Prins A."/>
            <person name="Durrell K.A."/>
        </authorList>
    </citation>
    <scope>NUCLEOTIDE SEQUENCE [LARGE SCALE GENOMIC DNA]</scope>
    <source>
        <strain evidence="2">BS2</strain>
    </source>
</reference>
<dbReference type="STRING" id="417102.CA982_15995"/>